<reference evidence="3" key="1">
    <citation type="journal article" date="2019" name="Int. J. Syst. Evol. Microbiol.">
        <title>The Global Catalogue of Microorganisms (GCM) 10K type strain sequencing project: providing services to taxonomists for standard genome sequencing and annotation.</title>
        <authorList>
            <consortium name="The Broad Institute Genomics Platform"/>
            <consortium name="The Broad Institute Genome Sequencing Center for Infectious Disease"/>
            <person name="Wu L."/>
            <person name="Ma J."/>
        </authorList>
    </citation>
    <scope>NUCLEOTIDE SEQUENCE [LARGE SCALE GENOMIC DNA]</scope>
    <source>
        <strain evidence="3">JCM 18303</strain>
    </source>
</reference>
<comment type="similarity">
    <text evidence="1">Belongs to the cytochrome P450 family.</text>
</comment>
<evidence type="ECO:0000313" key="3">
    <source>
        <dbReference type="Proteomes" id="UP001428817"/>
    </source>
</evidence>
<protein>
    <submittedName>
        <fullName evidence="2">Cytochrome P450</fullName>
    </submittedName>
</protein>
<dbReference type="EMBL" id="BAABJP010000062">
    <property type="protein sequence ID" value="GAA5174356.1"/>
    <property type="molecule type" value="Genomic_DNA"/>
</dbReference>
<proteinExistence type="inferred from homology"/>
<evidence type="ECO:0000256" key="1">
    <source>
        <dbReference type="ARBA" id="ARBA00010617"/>
    </source>
</evidence>
<dbReference type="CDD" id="cd11033">
    <property type="entry name" value="CYP142-like"/>
    <property type="match status" value="1"/>
</dbReference>
<dbReference type="PANTHER" id="PTHR46696">
    <property type="entry name" value="P450, PUTATIVE (EUROFUNG)-RELATED"/>
    <property type="match status" value="1"/>
</dbReference>
<dbReference type="SUPFAM" id="SSF48264">
    <property type="entry name" value="Cytochrome P450"/>
    <property type="match status" value="1"/>
</dbReference>
<sequence length="421" mass="47136">MSTSPHTPETGELNLSTLRFWGLPRQVHLDTFKWLRENDPVSWHQAPEALDPGLDNSKGYWSIVKHADIKEISLNSGIFSSAEGVFLDDFPQLETMLSFIVTDAPRHPRMRGVVSSAFTPRHLRKLEADTAATVRAIVEEAAAKGEGDLCALITKEVPGRVFASFFGITERDEVQYVMDLAEQMGAWADPEFAHIGSPLQVFADASARLGELALRMAKQRREKPGDDLMTWVSQAQYEGQTMSVEEVGVFFALLAGAANDTTRHSMAHVLALFAQHPDQLAYVLEDFDARADAAINECLRFEPPLMHFRRTATQDYELRGTTIRAGDKVVLWYISGNRDADVFDDPDGFDVRRPLKRNPHQAFGGGGPHYCLGHMLGKQMIKAEMREIYSRMKDLRVGERELMLSNFMNGVKTLPATWTPA</sequence>
<dbReference type="Pfam" id="PF00067">
    <property type="entry name" value="p450"/>
    <property type="match status" value="1"/>
</dbReference>
<dbReference type="Gene3D" id="1.10.630.10">
    <property type="entry name" value="Cytochrome P450"/>
    <property type="match status" value="1"/>
</dbReference>
<comment type="caution">
    <text evidence="2">The sequence shown here is derived from an EMBL/GenBank/DDBJ whole genome shotgun (WGS) entry which is preliminary data.</text>
</comment>
<dbReference type="PANTHER" id="PTHR46696:SF4">
    <property type="entry name" value="BIOTIN BIOSYNTHESIS CYTOCHROME P450"/>
    <property type="match status" value="1"/>
</dbReference>
<name>A0ABP9RBK4_9PSEU</name>
<accession>A0ABP9RBK4</accession>
<dbReference type="InterPro" id="IPR036396">
    <property type="entry name" value="Cyt_P450_sf"/>
</dbReference>
<dbReference type="Proteomes" id="UP001428817">
    <property type="component" value="Unassembled WGS sequence"/>
</dbReference>
<dbReference type="InterPro" id="IPR002397">
    <property type="entry name" value="Cyt_P450_B"/>
</dbReference>
<dbReference type="PRINTS" id="PR00359">
    <property type="entry name" value="BP450"/>
</dbReference>
<organism evidence="2 3">
    <name type="scientific">Pseudonocardia eucalypti</name>
    <dbReference type="NCBI Taxonomy" id="648755"/>
    <lineage>
        <taxon>Bacteria</taxon>
        <taxon>Bacillati</taxon>
        <taxon>Actinomycetota</taxon>
        <taxon>Actinomycetes</taxon>
        <taxon>Pseudonocardiales</taxon>
        <taxon>Pseudonocardiaceae</taxon>
        <taxon>Pseudonocardia</taxon>
    </lineage>
</organism>
<keyword evidence="3" id="KW-1185">Reference proteome</keyword>
<evidence type="ECO:0000313" key="2">
    <source>
        <dbReference type="EMBL" id="GAA5174356.1"/>
    </source>
</evidence>
<dbReference type="RefSeq" id="WP_185062058.1">
    <property type="nucleotide sequence ID" value="NZ_BAABJP010000062.1"/>
</dbReference>
<dbReference type="InterPro" id="IPR001128">
    <property type="entry name" value="Cyt_P450"/>
</dbReference>
<gene>
    <name evidence="2" type="ORF">GCM10023321_77990</name>
</gene>